<accession>A0AAU9VGI9</accession>
<protein>
    <submittedName>
        <fullName evidence="1">CPA2 family</fullName>
    </submittedName>
</protein>
<evidence type="ECO:0000313" key="4">
    <source>
        <dbReference type="Proteomes" id="UP001154111"/>
    </source>
</evidence>
<proteinExistence type="predicted"/>
<dbReference type="Proteomes" id="UP001154111">
    <property type="component" value="Chromosome"/>
</dbReference>
<sequence>MEYDIIYKTVMEFTITATADNSYMRPQGLFVGVFFMEVT</sequence>
<organism evidence="1 4">
    <name type="scientific">Erysipelothrix amsterdamensis</name>
    <dbReference type="NCBI Taxonomy" id="2929157"/>
    <lineage>
        <taxon>Bacteria</taxon>
        <taxon>Bacillati</taxon>
        <taxon>Bacillota</taxon>
        <taxon>Erysipelotrichia</taxon>
        <taxon>Erysipelotrichales</taxon>
        <taxon>Erysipelotrichaceae</taxon>
        <taxon>Erysipelothrix</taxon>
    </lineage>
</organism>
<evidence type="ECO:0000313" key="3">
    <source>
        <dbReference type="Proteomes" id="UP001154095"/>
    </source>
</evidence>
<evidence type="ECO:0000313" key="2">
    <source>
        <dbReference type="EMBL" id="CAH2763845.1"/>
    </source>
</evidence>
<dbReference type="Proteomes" id="UP001154095">
    <property type="component" value="Chromosome"/>
</dbReference>
<evidence type="ECO:0000313" key="1">
    <source>
        <dbReference type="EMBL" id="CAH2760554.1"/>
    </source>
</evidence>
<gene>
    <name evidence="1" type="ORF">ERYAMS2_00188</name>
    <name evidence="2" type="ORF">ERYAMS_01746</name>
</gene>
<keyword evidence="3" id="KW-1185">Reference proteome</keyword>
<name>A0AAU9VGI9_9FIRM</name>
<dbReference type="EMBL" id="OW659477">
    <property type="protein sequence ID" value="CAH2760554.1"/>
    <property type="molecule type" value="Genomic_DNA"/>
</dbReference>
<reference evidence="1" key="1">
    <citation type="submission" date="2022-04" db="EMBL/GenBank/DDBJ databases">
        <authorList>
            <person name="Forde T."/>
        </authorList>
    </citation>
    <scope>NUCLEOTIDE SEQUENCE</scope>
    <source>
        <strain evidence="1">A18Y016a</strain>
        <strain evidence="2">A18Y020d</strain>
    </source>
</reference>
<dbReference type="AlphaFoldDB" id="A0AAU9VGI9"/>
<dbReference type="EMBL" id="OW659496">
    <property type="protein sequence ID" value="CAH2763845.1"/>
    <property type="molecule type" value="Genomic_DNA"/>
</dbReference>